<dbReference type="Gene3D" id="1.10.10.10">
    <property type="entry name" value="Winged helix-like DNA-binding domain superfamily/Winged helix DNA-binding domain"/>
    <property type="match status" value="1"/>
</dbReference>
<dbReference type="AlphaFoldDB" id="A1VV49"/>
<evidence type="ECO:0000313" key="1">
    <source>
        <dbReference type="EMBL" id="ABM39527.1"/>
    </source>
</evidence>
<name>A1VV49_POLNA</name>
<dbReference type="SUPFAM" id="SSF46785">
    <property type="entry name" value="Winged helix' DNA-binding domain"/>
    <property type="match status" value="1"/>
</dbReference>
<dbReference type="HOGENOM" id="CLU_051173_1_0_4"/>
<organism evidence="1 2">
    <name type="scientific">Polaromonas naphthalenivorans (strain CJ2)</name>
    <dbReference type="NCBI Taxonomy" id="365044"/>
    <lineage>
        <taxon>Bacteria</taxon>
        <taxon>Pseudomonadati</taxon>
        <taxon>Pseudomonadota</taxon>
        <taxon>Betaproteobacteria</taxon>
        <taxon>Burkholderiales</taxon>
        <taxon>Comamonadaceae</taxon>
        <taxon>Polaromonas</taxon>
    </lineage>
</organism>
<keyword evidence="2" id="KW-1185">Reference proteome</keyword>
<protein>
    <submittedName>
        <fullName evidence="1">Initiator RepB protein</fullName>
    </submittedName>
</protein>
<dbReference type="InterPro" id="IPR036390">
    <property type="entry name" value="WH_DNA-bd_sf"/>
</dbReference>
<sequence length="433" mass="49360">MHMASKSIDDQIGLFSTKDVPNAFRKAVQVVHSKPMAPLSLVQRKLLNSWLKNAANTPHDSEGWWAIRIDAVCNEIGFNSNNRSYLKESSEALMRIIFTWDVLAPEEKRARWKASVLFPEVEITRYLIKYQISSQLQAHILKPEMYALIDQAVLRKYRRAASAGIYEHCIRFEKINQTPAIPWQEFRDIILGVSADKKSYKEYKSFKQKVLNPCIAEINAEGAIQIELRETKVGKTVEGVFFKVQKPKLAATSTEDVSADEAKLIGNMVLLGIMHSEAKRMLQQNPASTIEQALAYTNERRASTKAEKLENPAAYFRKALSQRWQASVDIEDAVDKVAPAVRPQKQDIPAMYKASKIDEADEYFQELDGGDQSELISMYNNQQSMKTLLLKSKPTKPSQAAFNQWLMRHLWGDPTPEQYIEFAQNLLNTRSQT</sequence>
<dbReference type="EMBL" id="CP000530">
    <property type="protein sequence ID" value="ABM39527.1"/>
    <property type="molecule type" value="Genomic_DNA"/>
</dbReference>
<dbReference type="Pfam" id="PF21205">
    <property type="entry name" value="Rep3_C"/>
    <property type="match status" value="1"/>
</dbReference>
<accession>A1VV49</accession>
<proteinExistence type="predicted"/>
<dbReference type="InterPro" id="IPR036388">
    <property type="entry name" value="WH-like_DNA-bd_sf"/>
</dbReference>
<keyword evidence="1" id="KW-0614">Plasmid</keyword>
<evidence type="ECO:0000313" key="2">
    <source>
        <dbReference type="Proteomes" id="UP000000644"/>
    </source>
</evidence>
<geneLocation type="plasmid" evidence="1 2">
    <name>pPNAP01</name>
</geneLocation>
<gene>
    <name evidence="1" type="ordered locus">Pnap_4244</name>
</gene>
<dbReference type="KEGG" id="pna:Pnap_4244"/>
<dbReference type="Proteomes" id="UP000000644">
    <property type="component" value="Plasmid pPNAP01"/>
</dbReference>
<reference evidence="2" key="1">
    <citation type="journal article" date="2009" name="Environ. Microbiol.">
        <title>The genome of Polaromonas naphthalenivorans strain CJ2, isolated from coal tar-contaminated sediment, reveals physiological and metabolic versatility and evolution through extensive horizontal gene transfer.</title>
        <authorList>
            <person name="Yagi J.M."/>
            <person name="Sims D."/>
            <person name="Brettin T."/>
            <person name="Bruce D."/>
            <person name="Madsen E.L."/>
        </authorList>
    </citation>
    <scope>NUCLEOTIDE SEQUENCE [LARGE SCALE GENOMIC DNA]</scope>
    <source>
        <strain evidence="2">CJ2</strain>
        <plasmid evidence="2">Plasmid pPNAP01</plasmid>
    </source>
</reference>